<dbReference type="InterPro" id="IPR011856">
    <property type="entry name" value="tRNA_endonuc-like_dom_sf"/>
</dbReference>
<dbReference type="Pfam" id="PF08774">
    <property type="entry name" value="VRR_NUC"/>
    <property type="match status" value="1"/>
</dbReference>
<keyword evidence="6 8" id="KW-0460">Magnesium</keyword>
<keyword evidence="7 8" id="KW-0464">Manganese</keyword>
<comment type="subcellular location">
    <subcellularLocation>
        <location evidence="8">Nucleus</location>
    </subcellularLocation>
</comment>
<dbReference type="EMBL" id="BTGC01000008">
    <property type="protein sequence ID" value="GMM51826.1"/>
    <property type="molecule type" value="Genomic_DNA"/>
</dbReference>
<keyword evidence="8" id="KW-0234">DNA repair</keyword>
<name>A0AAV5RJV2_STABA</name>
<dbReference type="GO" id="GO:0046872">
    <property type="term" value="F:metal ion binding"/>
    <property type="evidence" value="ECO:0007669"/>
    <property type="project" value="UniProtKB-KW"/>
</dbReference>
<dbReference type="InterPro" id="IPR033315">
    <property type="entry name" value="Fan1-like"/>
</dbReference>
<keyword evidence="3 8" id="KW-0540">Nuclease</keyword>
<dbReference type="GO" id="GO:0004528">
    <property type="term" value="F:phosphodiesterase I activity"/>
    <property type="evidence" value="ECO:0007669"/>
    <property type="project" value="UniProtKB-EC"/>
</dbReference>
<dbReference type="Proteomes" id="UP001362899">
    <property type="component" value="Unassembled WGS sequence"/>
</dbReference>
<proteinExistence type="inferred from homology"/>
<dbReference type="EC" id="3.1.4.1" evidence="8"/>
<keyword evidence="11" id="KW-1185">Reference proteome</keyword>
<evidence type="ECO:0000259" key="9">
    <source>
        <dbReference type="SMART" id="SM00990"/>
    </source>
</evidence>
<dbReference type="Gene3D" id="3.40.1350.10">
    <property type="match status" value="1"/>
</dbReference>
<comment type="catalytic activity">
    <reaction evidence="1 8">
        <text>Hydrolytically removes 5'-nucleotides successively from the 3'-hydroxy termini of 3'-hydroxy-terminated oligonucleotides.</text>
        <dbReference type="EC" id="3.1.4.1"/>
    </reaction>
</comment>
<dbReference type="InterPro" id="IPR014883">
    <property type="entry name" value="VRR_NUC"/>
</dbReference>
<comment type="caution">
    <text evidence="10">The sequence shown here is derived from an EMBL/GenBank/DDBJ whole genome shotgun (WGS) entry which is preliminary data.</text>
</comment>
<comment type="function">
    <text evidence="8">Nuclease required for the repair of DNA interstrand cross-links (ICL). Acts as a 5'-3' exonuclease that anchors at a cut end of DNA and cleaves DNA successively at every third nucleotide, allowing to excise an ICL from one strand through flanking incisions.</text>
</comment>
<comment type="similarity">
    <text evidence="2 8">Belongs to the FAN1 family.</text>
</comment>
<evidence type="ECO:0000256" key="3">
    <source>
        <dbReference type="ARBA" id="ARBA00022722"/>
    </source>
</evidence>
<dbReference type="PANTHER" id="PTHR15749:SF4">
    <property type="entry name" value="FANCONI-ASSOCIATED NUCLEASE 1"/>
    <property type="match status" value="1"/>
</dbReference>
<feature type="domain" description="VRR-NUC" evidence="9">
    <location>
        <begin position="551"/>
        <end position="657"/>
    </location>
</feature>
<evidence type="ECO:0000313" key="10">
    <source>
        <dbReference type="EMBL" id="GMM51826.1"/>
    </source>
</evidence>
<evidence type="ECO:0000256" key="2">
    <source>
        <dbReference type="ARBA" id="ARBA00005533"/>
    </source>
</evidence>
<dbReference type="GO" id="GO:0005634">
    <property type="term" value="C:nucleus"/>
    <property type="evidence" value="ECO:0007669"/>
    <property type="project" value="UniProtKB-SubCell"/>
</dbReference>
<dbReference type="GO" id="GO:0070336">
    <property type="term" value="F:flap-structured DNA binding"/>
    <property type="evidence" value="ECO:0007669"/>
    <property type="project" value="TreeGrafter"/>
</dbReference>
<dbReference type="SMART" id="SM00990">
    <property type="entry name" value="VRR_NUC"/>
    <property type="match status" value="1"/>
</dbReference>
<accession>A0AAV5RJV2</accession>
<comment type="cofactor">
    <cofactor evidence="8">
        <name>Mg(2+)</name>
        <dbReference type="ChEBI" id="CHEBI:18420"/>
    </cofactor>
    <cofactor evidence="8">
        <name>Mn(2+)</name>
        <dbReference type="ChEBI" id="CHEBI:29035"/>
    </cofactor>
</comment>
<evidence type="ECO:0000256" key="8">
    <source>
        <dbReference type="RuleBase" id="RU365033"/>
    </source>
</evidence>
<evidence type="ECO:0000256" key="5">
    <source>
        <dbReference type="ARBA" id="ARBA00022801"/>
    </source>
</evidence>
<organism evidence="10 11">
    <name type="scientific">Starmerella bacillaris</name>
    <name type="common">Yeast</name>
    <name type="synonym">Candida zemplinina</name>
    <dbReference type="NCBI Taxonomy" id="1247836"/>
    <lineage>
        <taxon>Eukaryota</taxon>
        <taxon>Fungi</taxon>
        <taxon>Dikarya</taxon>
        <taxon>Ascomycota</taxon>
        <taxon>Saccharomycotina</taxon>
        <taxon>Dipodascomycetes</taxon>
        <taxon>Dipodascales</taxon>
        <taxon>Trichomonascaceae</taxon>
        <taxon>Starmerella</taxon>
    </lineage>
</organism>
<dbReference type="GO" id="GO:0008409">
    <property type="term" value="F:5'-3' exonuclease activity"/>
    <property type="evidence" value="ECO:0007669"/>
    <property type="project" value="TreeGrafter"/>
</dbReference>
<dbReference type="GO" id="GO:0036297">
    <property type="term" value="P:interstrand cross-link repair"/>
    <property type="evidence" value="ECO:0007669"/>
    <property type="project" value="InterPro"/>
</dbReference>
<keyword evidence="4 8" id="KW-0479">Metal-binding</keyword>
<keyword evidence="8" id="KW-0539">Nucleus</keyword>
<dbReference type="GO" id="GO:0017108">
    <property type="term" value="F:5'-flap endonuclease activity"/>
    <property type="evidence" value="ECO:0007669"/>
    <property type="project" value="TreeGrafter"/>
</dbReference>
<evidence type="ECO:0000256" key="7">
    <source>
        <dbReference type="ARBA" id="ARBA00023211"/>
    </source>
</evidence>
<keyword evidence="8" id="KW-0227">DNA damage</keyword>
<reference evidence="10 11" key="1">
    <citation type="journal article" date="2023" name="Elife">
        <title>Identification of key yeast species and microbe-microbe interactions impacting larval growth of Drosophila in the wild.</title>
        <authorList>
            <person name="Mure A."/>
            <person name="Sugiura Y."/>
            <person name="Maeda R."/>
            <person name="Honda K."/>
            <person name="Sakurai N."/>
            <person name="Takahashi Y."/>
            <person name="Watada M."/>
            <person name="Katoh T."/>
            <person name="Gotoh A."/>
            <person name="Gotoh Y."/>
            <person name="Taniguchi I."/>
            <person name="Nakamura K."/>
            <person name="Hayashi T."/>
            <person name="Katayama T."/>
            <person name="Uemura T."/>
            <person name="Hattori Y."/>
        </authorList>
    </citation>
    <scope>NUCLEOTIDE SEQUENCE [LARGE SCALE GENOMIC DNA]</scope>
    <source>
        <strain evidence="10 11">SB-73</strain>
    </source>
</reference>
<gene>
    <name evidence="10" type="ORF">DASB73_027890</name>
</gene>
<evidence type="ECO:0000256" key="4">
    <source>
        <dbReference type="ARBA" id="ARBA00022723"/>
    </source>
</evidence>
<evidence type="ECO:0000256" key="6">
    <source>
        <dbReference type="ARBA" id="ARBA00022842"/>
    </source>
</evidence>
<dbReference type="AlphaFoldDB" id="A0AAV5RJV2"/>
<protein>
    <recommendedName>
        <fullName evidence="8">Fanconi-associated nuclease</fullName>
        <ecNumber evidence="8">3.1.4.1</ecNumber>
    </recommendedName>
</protein>
<evidence type="ECO:0000256" key="1">
    <source>
        <dbReference type="ARBA" id="ARBA00000983"/>
    </source>
</evidence>
<dbReference type="PANTHER" id="PTHR15749">
    <property type="entry name" value="FANCONI-ASSOCIATED NUCLEASE 1"/>
    <property type="match status" value="1"/>
</dbReference>
<keyword evidence="5 8" id="KW-0378">Hydrolase</keyword>
<evidence type="ECO:0000313" key="11">
    <source>
        <dbReference type="Proteomes" id="UP001362899"/>
    </source>
</evidence>
<sequence>MSINNYWKITQNDVYVRVFDEILDELDETVVGKELATNYKSLCLESRYLITRIYLRTRKWIRIDDFQKYLPLKSLNSIVLPELIREKWLEDKPRLEDVIGEIATTAELQNICKELGIKLPVSKKTDSNKITEKATLVKKLRELEVQQSLFNSCKVATSVNKYVQTNSYRLSDERRRFLHKLETIFLFPIGPDATLESLYLTHMGKWSFLKYEYYSQKERPIFPNFEACDAYYEASRLCSPINMLLQRGSGIKINSSSVTISSVLEEKNLEKISANFDNALNSEFKEAAYTYARGIYDISQLFMKKHDFIAEYRYIQKYLDQNVHHSKRGNCLIRKLLLEIRFLKQINTKGESSWLVSAINTYYDAIDTVNPIERLDLDRKASKLLLGIKNTGLQSALSFIPKNEDIFTNIPQNTIIKRANISSIPAKKRELLDSTPTTAHLDGHNSIGVQDTNSGSNKRVLYDEGLNVEQFALTHYKNSGFQGGHFENSVMLTLIWFISYDLLFSNRESFRCAYQSQPMRVQQLFTANMCELKSRFDSSNALRYLDENRKMLLGLGPPRPTVGSINWYISEDVLRDVITGLNTKLEPILSRICQNYRIYSSGFPDLTLILVDDKDAAPRIKFVEVKSENDTVSDNQQLWMQFLLDIGCDVEICKVTSKNKPAQSKKRNHA</sequence>